<protein>
    <recommendedName>
        <fullName evidence="7">Protein-L-isoaspartate O-methyltransferase</fullName>
        <ecNumber evidence="7">2.1.1.77</ecNumber>
    </recommendedName>
    <alternativeName>
        <fullName evidence="7">L-isoaspartyl protein carboxyl methyltransferase</fullName>
    </alternativeName>
    <alternativeName>
        <fullName evidence="7">Protein L-isoaspartyl methyltransferase</fullName>
    </alternativeName>
    <alternativeName>
        <fullName evidence="7">Protein-beta-aspartate methyltransferase</fullName>
        <shortName evidence="7">PIMT</shortName>
    </alternativeName>
</protein>
<dbReference type="GO" id="GO:0032259">
    <property type="term" value="P:methylation"/>
    <property type="evidence" value="ECO:0007669"/>
    <property type="project" value="UniProtKB-KW"/>
</dbReference>
<dbReference type="RefSeq" id="WP_190290425.1">
    <property type="nucleotide sequence ID" value="NZ_JABFCZ010000005.1"/>
</dbReference>
<evidence type="ECO:0000313" key="9">
    <source>
        <dbReference type="Proteomes" id="UP000598467"/>
    </source>
</evidence>
<feature type="active site" evidence="7">
    <location>
        <position position="68"/>
    </location>
</feature>
<dbReference type="InterPro" id="IPR029063">
    <property type="entry name" value="SAM-dependent_MTases_sf"/>
</dbReference>
<dbReference type="FunFam" id="3.40.50.150:FF:000010">
    <property type="entry name" value="Protein-L-isoaspartate O-methyltransferase"/>
    <property type="match status" value="1"/>
</dbReference>
<dbReference type="Gene3D" id="3.40.50.150">
    <property type="entry name" value="Vaccinia Virus protein VP39"/>
    <property type="match status" value="1"/>
</dbReference>
<dbReference type="NCBIfam" id="NF001453">
    <property type="entry name" value="PRK00312.1"/>
    <property type="match status" value="1"/>
</dbReference>
<dbReference type="SUPFAM" id="SSF53335">
    <property type="entry name" value="S-adenosyl-L-methionine-dependent methyltransferases"/>
    <property type="match status" value="1"/>
</dbReference>
<comment type="caution">
    <text evidence="8">The sequence shown here is derived from an EMBL/GenBank/DDBJ whole genome shotgun (WGS) entry which is preliminary data.</text>
</comment>
<reference evidence="8" key="1">
    <citation type="submission" date="2020-05" db="EMBL/GenBank/DDBJ databases">
        <title>Identification of trans-AT polyketide cluster in two marine bacteria, producers of a novel glutaramide-containing polyketide sesbanimide D and analogs.</title>
        <authorList>
            <person name="Kacar D."/>
            <person name="Rodriguez P."/>
            <person name="Canedo L."/>
            <person name="Gonzalez E."/>
            <person name="Galan B."/>
            <person name="De La Calle F."/>
            <person name="Garcia J.L."/>
        </authorList>
    </citation>
    <scope>NUCLEOTIDE SEQUENCE</scope>
    <source>
        <strain evidence="8">PHM038</strain>
    </source>
</reference>
<proteinExistence type="inferred from homology"/>
<dbReference type="PROSITE" id="PS01279">
    <property type="entry name" value="PCMT"/>
    <property type="match status" value="1"/>
</dbReference>
<dbReference type="Proteomes" id="UP000598467">
    <property type="component" value="Unassembled WGS sequence"/>
</dbReference>
<keyword evidence="6 7" id="KW-0949">S-adenosyl-L-methionine</keyword>
<evidence type="ECO:0000256" key="1">
    <source>
        <dbReference type="ARBA" id="ARBA00004496"/>
    </source>
</evidence>
<evidence type="ECO:0000256" key="2">
    <source>
        <dbReference type="ARBA" id="ARBA00005369"/>
    </source>
</evidence>
<dbReference type="AlphaFoldDB" id="A0A926S901"/>
<dbReference type="InterPro" id="IPR000682">
    <property type="entry name" value="PCMT"/>
</dbReference>
<evidence type="ECO:0000256" key="7">
    <source>
        <dbReference type="HAMAP-Rule" id="MF_00090"/>
    </source>
</evidence>
<comment type="subcellular location">
    <subcellularLocation>
        <location evidence="1 7">Cytoplasm</location>
    </subcellularLocation>
</comment>
<evidence type="ECO:0000256" key="6">
    <source>
        <dbReference type="ARBA" id="ARBA00022691"/>
    </source>
</evidence>
<evidence type="ECO:0000256" key="5">
    <source>
        <dbReference type="ARBA" id="ARBA00022679"/>
    </source>
</evidence>
<keyword evidence="4 7" id="KW-0489">Methyltransferase</keyword>
<comment type="similarity">
    <text evidence="2 7">Belongs to the methyltransferase superfamily. L-isoaspartyl/D-aspartyl protein methyltransferase family.</text>
</comment>
<dbReference type="PANTHER" id="PTHR11579">
    <property type="entry name" value="PROTEIN-L-ISOASPARTATE O-METHYLTRANSFERASE"/>
    <property type="match status" value="1"/>
</dbReference>
<organism evidence="8 9">
    <name type="scientific">Roseibium aggregatum</name>
    <dbReference type="NCBI Taxonomy" id="187304"/>
    <lineage>
        <taxon>Bacteria</taxon>
        <taxon>Pseudomonadati</taxon>
        <taxon>Pseudomonadota</taxon>
        <taxon>Alphaproteobacteria</taxon>
        <taxon>Hyphomicrobiales</taxon>
        <taxon>Stappiaceae</taxon>
        <taxon>Roseibium</taxon>
    </lineage>
</organism>
<dbReference type="EC" id="2.1.1.77" evidence="7"/>
<keyword evidence="3 7" id="KW-0963">Cytoplasm</keyword>
<comment type="function">
    <text evidence="7">Catalyzes the methyl esterification of L-isoaspartyl residues in peptides and proteins that result from spontaneous decomposition of normal L-aspartyl and L-asparaginyl residues. It plays a role in the repair and/or degradation of damaged proteins.</text>
</comment>
<evidence type="ECO:0000256" key="3">
    <source>
        <dbReference type="ARBA" id="ARBA00022490"/>
    </source>
</evidence>
<evidence type="ECO:0000313" key="8">
    <source>
        <dbReference type="EMBL" id="MBD1545754.1"/>
    </source>
</evidence>
<accession>A0A926S901</accession>
<dbReference type="CDD" id="cd02440">
    <property type="entry name" value="AdoMet_MTases"/>
    <property type="match status" value="1"/>
</dbReference>
<name>A0A926S901_9HYPH</name>
<sequence>MAGKHLEEKFKSERLRMVEEQIADRGVSDPKTLDAMRTVRRHLFVNPSHIYSAYEDRPLPIGQGQTISQPYIVALMTEALKLRGGETVLEIGTGCGYAAAVLKEAGAEVVTVERIEELVALSKENLKAAGYEDIKVICGDGTLGYAEDAPYDGIVVTAGGPTIPAHLKHQLKVGGRLVVPVGPSSWNQRLVRVTRTGEEDFDEEDLGGVCFVPLIGEEGWDQSKSWV</sequence>
<dbReference type="Pfam" id="PF01135">
    <property type="entry name" value="PCMT"/>
    <property type="match status" value="1"/>
</dbReference>
<evidence type="ECO:0000256" key="4">
    <source>
        <dbReference type="ARBA" id="ARBA00022603"/>
    </source>
</evidence>
<dbReference type="GO" id="GO:0004719">
    <property type="term" value="F:protein-L-isoaspartate (D-aspartate) O-methyltransferase activity"/>
    <property type="evidence" value="ECO:0007669"/>
    <property type="project" value="UniProtKB-UniRule"/>
</dbReference>
<dbReference type="GO" id="GO:0030091">
    <property type="term" value="P:protein repair"/>
    <property type="evidence" value="ECO:0007669"/>
    <property type="project" value="UniProtKB-UniRule"/>
</dbReference>
<dbReference type="GO" id="GO:0005737">
    <property type="term" value="C:cytoplasm"/>
    <property type="evidence" value="ECO:0007669"/>
    <property type="project" value="UniProtKB-SubCell"/>
</dbReference>
<dbReference type="HAMAP" id="MF_00090">
    <property type="entry name" value="PIMT"/>
    <property type="match status" value="1"/>
</dbReference>
<gene>
    <name evidence="7" type="primary">pcm</name>
    <name evidence="8" type="ORF">HK439_05735</name>
</gene>
<comment type="catalytic activity">
    <reaction evidence="7">
        <text>[protein]-L-isoaspartate + S-adenosyl-L-methionine = [protein]-L-isoaspartate alpha-methyl ester + S-adenosyl-L-homocysteine</text>
        <dbReference type="Rhea" id="RHEA:12705"/>
        <dbReference type="Rhea" id="RHEA-COMP:12143"/>
        <dbReference type="Rhea" id="RHEA-COMP:12144"/>
        <dbReference type="ChEBI" id="CHEBI:57856"/>
        <dbReference type="ChEBI" id="CHEBI:59789"/>
        <dbReference type="ChEBI" id="CHEBI:90596"/>
        <dbReference type="ChEBI" id="CHEBI:90598"/>
        <dbReference type="EC" id="2.1.1.77"/>
    </reaction>
</comment>
<dbReference type="NCBIfam" id="TIGR00080">
    <property type="entry name" value="pimt"/>
    <property type="match status" value="1"/>
</dbReference>
<keyword evidence="5 7" id="KW-0808">Transferase</keyword>
<dbReference type="PANTHER" id="PTHR11579:SF0">
    <property type="entry name" value="PROTEIN-L-ISOASPARTATE(D-ASPARTATE) O-METHYLTRANSFERASE"/>
    <property type="match status" value="1"/>
</dbReference>
<dbReference type="EMBL" id="JABFCZ010000005">
    <property type="protein sequence ID" value="MBD1545754.1"/>
    <property type="molecule type" value="Genomic_DNA"/>
</dbReference>